<evidence type="ECO:0000256" key="6">
    <source>
        <dbReference type="ARBA" id="ARBA00023274"/>
    </source>
</evidence>
<keyword evidence="5" id="KW-0496">Mitochondrion</keyword>
<feature type="compositionally biased region" description="Basic and acidic residues" evidence="9">
    <location>
        <begin position="146"/>
        <end position="159"/>
    </location>
</feature>
<feature type="compositionally biased region" description="Basic and acidic residues" evidence="9">
    <location>
        <begin position="20"/>
        <end position="48"/>
    </location>
</feature>
<dbReference type="Pfam" id="PF15433">
    <property type="entry name" value="MRP-S31"/>
    <property type="match status" value="1"/>
</dbReference>
<comment type="subcellular location">
    <subcellularLocation>
        <location evidence="1">Mitochondrion</location>
    </subcellularLocation>
</comment>
<feature type="region of interest" description="Disordered" evidence="9">
    <location>
        <begin position="20"/>
        <end position="50"/>
    </location>
</feature>
<evidence type="ECO:0000256" key="9">
    <source>
        <dbReference type="SAM" id="MobiDB-lite"/>
    </source>
</evidence>
<evidence type="ECO:0000256" key="1">
    <source>
        <dbReference type="ARBA" id="ARBA00004173"/>
    </source>
</evidence>
<dbReference type="GO" id="GO:0003735">
    <property type="term" value="F:structural constituent of ribosome"/>
    <property type="evidence" value="ECO:0007669"/>
    <property type="project" value="InterPro"/>
</dbReference>
<evidence type="ECO:0000313" key="11">
    <source>
        <dbReference type="Proteomes" id="UP000838878"/>
    </source>
</evidence>
<evidence type="ECO:0000256" key="7">
    <source>
        <dbReference type="ARBA" id="ARBA00035133"/>
    </source>
</evidence>
<evidence type="ECO:0000256" key="8">
    <source>
        <dbReference type="ARBA" id="ARBA00035363"/>
    </source>
</evidence>
<keyword evidence="4" id="KW-0689">Ribosomal protein</keyword>
<sequence length="354" mass="40992">MLSRLRIKRDFKYFIRCLSEKPPDHDTKIPEIKSKEQKQEDSKSESSTEKIQALLKSMLAEPKITESEYRKKFTTAPDRPKKPKRDVVEVKMAKIEENITKAASEVAEAIGGNIKQTEAELLSKVLGKINQTSTSLSDLIVGMKVDRTKDTEESPRETRGQQVKRMMSISKQDPEKTRYSQRKQQTTEKKRSLTQATTVNVFSGQPLGIFQAKETNYGTKLDVWEHLSQREVTLATSQPPANYFQKMILWTEQGKVWKFPIDNEQGIEEEQNVHFSEHIFLDSHLEGWCPTKGPIRHFMELVCVGLSKNAFYTVKEKQDHIMWYKEYFESKKDLLKEIGVWEIQSNEGKNEISP</sequence>
<feature type="non-terminal residue" evidence="10">
    <location>
        <position position="354"/>
    </location>
</feature>
<dbReference type="AlphaFoldDB" id="A0A8J9VQQ5"/>
<dbReference type="GO" id="GO:0005763">
    <property type="term" value="C:mitochondrial small ribosomal subunit"/>
    <property type="evidence" value="ECO:0007669"/>
    <property type="project" value="InterPro"/>
</dbReference>
<gene>
    <name evidence="10" type="ORF">BINO364_LOCUS12890</name>
</gene>
<dbReference type="Proteomes" id="UP000838878">
    <property type="component" value="Chromosome 6"/>
</dbReference>
<accession>A0A8J9VQQ5</accession>
<evidence type="ECO:0000256" key="4">
    <source>
        <dbReference type="ARBA" id="ARBA00022980"/>
    </source>
</evidence>
<dbReference type="PANTHER" id="PTHR13231:SF3">
    <property type="entry name" value="SMALL RIBOSOMAL SUBUNIT PROTEIN MS31"/>
    <property type="match status" value="1"/>
</dbReference>
<keyword evidence="11" id="KW-1185">Reference proteome</keyword>
<protein>
    <recommendedName>
        <fullName evidence="7">Small ribosomal subunit protein mS31</fullName>
    </recommendedName>
    <alternativeName>
        <fullName evidence="8">28S ribosomal protein S31, mitochondrial</fullName>
    </alternativeName>
</protein>
<comment type="similarity">
    <text evidence="2">Belongs to the mitochondrion-specific ribosomal protein mS31 family.</text>
</comment>
<keyword evidence="3" id="KW-0809">Transit peptide</keyword>
<dbReference type="EMBL" id="OV170226">
    <property type="protein sequence ID" value="CAH0727568.1"/>
    <property type="molecule type" value="Genomic_DNA"/>
</dbReference>
<evidence type="ECO:0000256" key="3">
    <source>
        <dbReference type="ARBA" id="ARBA00022946"/>
    </source>
</evidence>
<reference evidence="10" key="1">
    <citation type="submission" date="2021-12" db="EMBL/GenBank/DDBJ databases">
        <authorList>
            <person name="Martin H S."/>
        </authorList>
    </citation>
    <scope>NUCLEOTIDE SEQUENCE</scope>
</reference>
<evidence type="ECO:0000313" key="10">
    <source>
        <dbReference type="EMBL" id="CAH0727568.1"/>
    </source>
</evidence>
<dbReference type="PANTHER" id="PTHR13231">
    <property type="entry name" value="MITOCHONDRIAL RIBOSOMAL PROTEIN S31"/>
    <property type="match status" value="1"/>
</dbReference>
<organism evidence="10 11">
    <name type="scientific">Brenthis ino</name>
    <name type="common">lesser marbled fritillary</name>
    <dbReference type="NCBI Taxonomy" id="405034"/>
    <lineage>
        <taxon>Eukaryota</taxon>
        <taxon>Metazoa</taxon>
        <taxon>Ecdysozoa</taxon>
        <taxon>Arthropoda</taxon>
        <taxon>Hexapoda</taxon>
        <taxon>Insecta</taxon>
        <taxon>Pterygota</taxon>
        <taxon>Neoptera</taxon>
        <taxon>Endopterygota</taxon>
        <taxon>Lepidoptera</taxon>
        <taxon>Glossata</taxon>
        <taxon>Ditrysia</taxon>
        <taxon>Papilionoidea</taxon>
        <taxon>Nymphalidae</taxon>
        <taxon>Heliconiinae</taxon>
        <taxon>Argynnini</taxon>
        <taxon>Brenthis</taxon>
    </lineage>
</organism>
<name>A0A8J9VQQ5_9NEOP</name>
<keyword evidence="6" id="KW-0687">Ribonucleoprotein</keyword>
<proteinExistence type="inferred from homology"/>
<dbReference type="OrthoDB" id="5989925at2759"/>
<evidence type="ECO:0000256" key="2">
    <source>
        <dbReference type="ARBA" id="ARBA00011057"/>
    </source>
</evidence>
<feature type="region of interest" description="Disordered" evidence="9">
    <location>
        <begin position="146"/>
        <end position="192"/>
    </location>
</feature>
<evidence type="ECO:0000256" key="5">
    <source>
        <dbReference type="ARBA" id="ARBA00023128"/>
    </source>
</evidence>
<dbReference type="InterPro" id="IPR026299">
    <property type="entry name" value="MRP-S31"/>
</dbReference>